<sequence>MYGLDRSARDKGNTMNVSESMLTYRKEERGSPLVAGACSWTKEKRKAFVQRRQADDGLTKWRCSAMQSGWHLTSSR</sequence>
<gene>
    <name evidence="1" type="ORF">WDJ61_03725</name>
</gene>
<evidence type="ECO:0000313" key="1">
    <source>
        <dbReference type="EMBL" id="WXB93770.1"/>
    </source>
</evidence>
<reference evidence="1 2" key="1">
    <citation type="submission" date="2024-02" db="EMBL/GenBank/DDBJ databases">
        <title>Seven novel Bacillus-like species.</title>
        <authorList>
            <person name="Liu G."/>
        </authorList>
    </citation>
    <scope>NUCLEOTIDE SEQUENCE [LARGE SCALE GENOMIC DNA]</scope>
    <source>
        <strain evidence="1 2">FJAT-52991</strain>
    </source>
</reference>
<dbReference type="RefSeq" id="WP_338753253.1">
    <property type="nucleotide sequence ID" value="NZ_CP147404.1"/>
</dbReference>
<organism evidence="1 2">
    <name type="scientific">Bacillus kandeliae</name>
    <dbReference type="NCBI Taxonomy" id="3129297"/>
    <lineage>
        <taxon>Bacteria</taxon>
        <taxon>Bacillati</taxon>
        <taxon>Bacillota</taxon>
        <taxon>Bacilli</taxon>
        <taxon>Bacillales</taxon>
        <taxon>Bacillaceae</taxon>
        <taxon>Bacillus</taxon>
    </lineage>
</organism>
<accession>A0ABZ2N8Z5</accession>
<dbReference type="EMBL" id="CP147404">
    <property type="protein sequence ID" value="WXB93770.1"/>
    <property type="molecule type" value="Genomic_DNA"/>
</dbReference>
<dbReference type="Proteomes" id="UP001387364">
    <property type="component" value="Chromosome"/>
</dbReference>
<proteinExistence type="predicted"/>
<keyword evidence="2" id="KW-1185">Reference proteome</keyword>
<name>A0ABZ2N8Z5_9BACI</name>
<evidence type="ECO:0000313" key="2">
    <source>
        <dbReference type="Proteomes" id="UP001387364"/>
    </source>
</evidence>
<protein>
    <submittedName>
        <fullName evidence="1">Uncharacterized protein</fullName>
    </submittedName>
</protein>